<dbReference type="RefSeq" id="WP_085757130.1">
    <property type="nucleotide sequence ID" value="NZ_CP019343.1"/>
</dbReference>
<dbReference type="Proteomes" id="UP000193450">
    <property type="component" value="Chromosome"/>
</dbReference>
<protein>
    <recommendedName>
        <fullName evidence="3">DUF2846 domain-containing protein</fullName>
    </recommendedName>
</protein>
<dbReference type="KEGG" id="osg:BST96_02280"/>
<evidence type="ECO:0000313" key="1">
    <source>
        <dbReference type="EMBL" id="ARN73036.1"/>
    </source>
</evidence>
<proteinExistence type="predicted"/>
<keyword evidence="2" id="KW-1185">Reference proteome</keyword>
<reference evidence="1 2" key="1">
    <citation type="submission" date="2016-11" db="EMBL/GenBank/DDBJ databases">
        <title>Trade-off between light-utilization and light-protection in marine flavobacteria.</title>
        <authorList>
            <person name="Kumagai Y."/>
        </authorList>
    </citation>
    <scope>NUCLEOTIDE SEQUENCE [LARGE SCALE GENOMIC DNA]</scope>
    <source>
        <strain evidence="1 2">NBRC 107125</strain>
    </source>
</reference>
<accession>A0A1X9N5M8</accession>
<organism evidence="1 2">
    <name type="scientific">Oceanicoccus sagamiensis</name>
    <dbReference type="NCBI Taxonomy" id="716816"/>
    <lineage>
        <taxon>Bacteria</taxon>
        <taxon>Pseudomonadati</taxon>
        <taxon>Pseudomonadota</taxon>
        <taxon>Gammaproteobacteria</taxon>
        <taxon>Cellvibrionales</taxon>
        <taxon>Spongiibacteraceae</taxon>
        <taxon>Oceanicoccus</taxon>
    </lineage>
</organism>
<sequence>MTKYAKGLIGNVIVLLVGLVMVGQVSAEQSKAMDSAAKAAPTSQIIVLRGLERPKTRSLNFTVYVGEERLGRVKVNSTQTMDVEAGTYTVRSNFYKDKPLEISVMPGKTYYLVAKMDRRGGNFKSVYELVTEDYAYNMMPSLSEVESSI</sequence>
<name>A0A1X9N5M8_9GAMM</name>
<gene>
    <name evidence="1" type="ORF">BST96_02280</name>
</gene>
<evidence type="ECO:0008006" key="3">
    <source>
        <dbReference type="Google" id="ProtNLM"/>
    </source>
</evidence>
<dbReference type="EMBL" id="CP019343">
    <property type="protein sequence ID" value="ARN73036.1"/>
    <property type="molecule type" value="Genomic_DNA"/>
</dbReference>
<dbReference type="OrthoDB" id="9882970at2"/>
<evidence type="ECO:0000313" key="2">
    <source>
        <dbReference type="Proteomes" id="UP000193450"/>
    </source>
</evidence>
<dbReference type="AlphaFoldDB" id="A0A1X9N5M8"/>